<feature type="region of interest" description="Disordered" evidence="1">
    <location>
        <begin position="25"/>
        <end position="103"/>
    </location>
</feature>
<feature type="compositionally biased region" description="Basic and acidic residues" evidence="1">
    <location>
        <begin position="75"/>
        <end position="86"/>
    </location>
</feature>
<feature type="compositionally biased region" description="Basic residues" evidence="1">
    <location>
        <begin position="49"/>
        <end position="60"/>
    </location>
</feature>
<dbReference type="EMBL" id="CP000545">
    <property type="protein sequence ID" value="ABN00423.1"/>
    <property type="molecule type" value="Genomic_DNA"/>
</dbReference>
<dbReference type="Proteomes" id="UP000002283">
    <property type="component" value="Chromosome II"/>
</dbReference>
<dbReference type="KEGG" id="bml:BMA10229_0688"/>
<proteinExistence type="predicted"/>
<evidence type="ECO:0000313" key="3">
    <source>
        <dbReference type="Proteomes" id="UP000002283"/>
    </source>
</evidence>
<dbReference type="HOGENOM" id="CLU_2286181_0_0_4"/>
<name>A2RXT4_BURM9</name>
<reference evidence="2 3" key="1">
    <citation type="submission" date="2007-01" db="EMBL/GenBank/DDBJ databases">
        <authorList>
            <person name="DeShazer D."/>
            <person name="Woods D.E."/>
            <person name="Nierman W.C."/>
        </authorList>
    </citation>
    <scope>NUCLEOTIDE SEQUENCE [LARGE SCALE GENOMIC DNA]</scope>
    <source>
        <strain evidence="2 3">NCTC 10229</strain>
    </source>
</reference>
<protein>
    <submittedName>
        <fullName evidence="2">Uncharacterized protein</fullName>
    </submittedName>
</protein>
<sequence>MRMWRGAGRAAASRIIARMRAGAPGERLGRAAHAYSRASRIVQRDTRHATRRRARPRRASCRLSAGVRGRRAAHSPRDTETSSERHTHGKRVLNTRRFDFVRR</sequence>
<gene>
    <name evidence="2" type="ordered locus">BMA10229_0688</name>
</gene>
<evidence type="ECO:0000313" key="2">
    <source>
        <dbReference type="EMBL" id="ABN00423.1"/>
    </source>
</evidence>
<dbReference type="AlphaFoldDB" id="A2RXT4"/>
<accession>A2RXT4</accession>
<evidence type="ECO:0000256" key="1">
    <source>
        <dbReference type="SAM" id="MobiDB-lite"/>
    </source>
</evidence>
<organism evidence="2 3">
    <name type="scientific">Burkholderia mallei (strain NCTC 10229)</name>
    <dbReference type="NCBI Taxonomy" id="412022"/>
    <lineage>
        <taxon>Bacteria</taxon>
        <taxon>Pseudomonadati</taxon>
        <taxon>Pseudomonadota</taxon>
        <taxon>Betaproteobacteria</taxon>
        <taxon>Burkholderiales</taxon>
        <taxon>Burkholderiaceae</taxon>
        <taxon>Burkholderia</taxon>
        <taxon>pseudomallei group</taxon>
    </lineage>
</organism>